<comment type="caution">
    <text evidence="2">The sequence shown here is derived from an EMBL/GenBank/DDBJ whole genome shotgun (WGS) entry which is preliminary data.</text>
</comment>
<keyword evidence="3" id="KW-1185">Reference proteome</keyword>
<dbReference type="OrthoDB" id="5178565at2"/>
<evidence type="ECO:0000259" key="1">
    <source>
        <dbReference type="Pfam" id="PF11716"/>
    </source>
</evidence>
<dbReference type="Gene3D" id="1.20.120.450">
    <property type="entry name" value="dinb family like domain"/>
    <property type="match status" value="1"/>
</dbReference>
<evidence type="ECO:0000313" key="3">
    <source>
        <dbReference type="Proteomes" id="UP000316612"/>
    </source>
</evidence>
<reference evidence="2 3" key="1">
    <citation type="submission" date="2019-06" db="EMBL/GenBank/DDBJ databases">
        <title>Whole genome shotgun sequence of Glutamicibacter uratoxydans NBRC 15515.</title>
        <authorList>
            <person name="Hosoyama A."/>
            <person name="Uohara A."/>
            <person name="Ohji S."/>
            <person name="Ichikawa N."/>
        </authorList>
    </citation>
    <scope>NUCLEOTIDE SEQUENCE [LARGE SCALE GENOMIC DNA]</scope>
    <source>
        <strain evidence="2 3">NBRC 15515</strain>
    </source>
</reference>
<feature type="domain" description="Mycothiol-dependent maleylpyruvate isomerase metal-binding" evidence="1">
    <location>
        <begin position="14"/>
        <end position="103"/>
    </location>
</feature>
<dbReference type="NCBIfam" id="TIGR03083">
    <property type="entry name" value="maleylpyruvate isomerase family mycothiol-dependent enzyme"/>
    <property type="match status" value="1"/>
</dbReference>
<evidence type="ECO:0000313" key="2">
    <source>
        <dbReference type="EMBL" id="GED07004.1"/>
    </source>
</evidence>
<name>A0A4Y4DSY1_GLUUR</name>
<accession>A0A4Y4DSY1</accession>
<sequence>MDKAQAQHIWALVHAERKALIADLSTLDDEAWARDSAAAGWSVHDVAAHLVDNALTKPGRLLWAMLRAGFDFDKQNANGVAAQRQAQPAATLERLVAAADARTGPPAPLASRLVEEIAHGEDIRRALGIRREYPVPALDLAIGYQARTPRAVGGAKELAQRVQLVSDDHQRAEQQLRLGLGAVLAGPRLELLMALTGRTPAPGSLHGPGIAFLAPLA</sequence>
<dbReference type="Pfam" id="PF11716">
    <property type="entry name" value="MDMPI_N"/>
    <property type="match status" value="1"/>
</dbReference>
<proteinExistence type="predicted"/>
<gene>
    <name evidence="2" type="ORF">AUR04nite_25360</name>
</gene>
<dbReference type="Proteomes" id="UP000316612">
    <property type="component" value="Unassembled WGS sequence"/>
</dbReference>
<dbReference type="InterPro" id="IPR024344">
    <property type="entry name" value="MDMPI_metal-binding"/>
</dbReference>
<dbReference type="InterPro" id="IPR017517">
    <property type="entry name" value="Maleyloyr_isom"/>
</dbReference>
<dbReference type="SUPFAM" id="SSF109854">
    <property type="entry name" value="DinB/YfiT-like putative metalloenzymes"/>
    <property type="match status" value="1"/>
</dbReference>
<dbReference type="GO" id="GO:0046872">
    <property type="term" value="F:metal ion binding"/>
    <property type="evidence" value="ECO:0007669"/>
    <property type="project" value="InterPro"/>
</dbReference>
<dbReference type="AlphaFoldDB" id="A0A4Y4DSY1"/>
<dbReference type="EMBL" id="BJNY01000014">
    <property type="protein sequence ID" value="GED07004.1"/>
    <property type="molecule type" value="Genomic_DNA"/>
</dbReference>
<dbReference type="InterPro" id="IPR034660">
    <property type="entry name" value="DinB/YfiT-like"/>
</dbReference>
<dbReference type="RefSeq" id="WP_141365624.1">
    <property type="nucleotide sequence ID" value="NZ_BAAAJL010000007.1"/>
</dbReference>
<organism evidence="2 3">
    <name type="scientific">Glutamicibacter uratoxydans</name>
    <name type="common">Arthrobacter uratoxydans</name>
    <dbReference type="NCBI Taxonomy" id="43667"/>
    <lineage>
        <taxon>Bacteria</taxon>
        <taxon>Bacillati</taxon>
        <taxon>Actinomycetota</taxon>
        <taxon>Actinomycetes</taxon>
        <taxon>Micrococcales</taxon>
        <taxon>Micrococcaceae</taxon>
        <taxon>Glutamicibacter</taxon>
    </lineage>
</organism>
<protein>
    <recommendedName>
        <fullName evidence="1">Mycothiol-dependent maleylpyruvate isomerase metal-binding domain-containing protein</fullName>
    </recommendedName>
</protein>